<protein>
    <submittedName>
        <fullName evidence="1">Uncharacterized protein</fullName>
    </submittedName>
</protein>
<reference evidence="1" key="1">
    <citation type="submission" date="2019-06" db="EMBL/GenBank/DDBJ databases">
        <authorList>
            <person name="Zheng W."/>
        </authorList>
    </citation>
    <scope>NUCLEOTIDE SEQUENCE</scope>
    <source>
        <strain evidence="1">QDHG01</strain>
    </source>
</reference>
<comment type="caution">
    <text evidence="1">The sequence shown here is derived from an EMBL/GenBank/DDBJ whole genome shotgun (WGS) entry which is preliminary data.</text>
</comment>
<evidence type="ECO:0000313" key="2">
    <source>
        <dbReference type="Proteomes" id="UP000785679"/>
    </source>
</evidence>
<accession>A0A8J8NKE7</accession>
<dbReference type="EMBL" id="RRYP01013713">
    <property type="protein sequence ID" value="TNV76378.1"/>
    <property type="molecule type" value="Genomic_DNA"/>
</dbReference>
<dbReference type="Proteomes" id="UP000785679">
    <property type="component" value="Unassembled WGS sequence"/>
</dbReference>
<dbReference type="AlphaFoldDB" id="A0A8J8NKE7"/>
<gene>
    <name evidence="1" type="ORF">FGO68_gene10485</name>
</gene>
<sequence>MVLILDLSQKYSFQSLLIFTSNQKTGVQRLFTLSYFWNNCLKSSSLPWYSSFIRDKANAPHNSPVDFSKILNLCLCSISHSLL</sequence>
<keyword evidence="2" id="KW-1185">Reference proteome</keyword>
<organism evidence="1 2">
    <name type="scientific">Halteria grandinella</name>
    <dbReference type="NCBI Taxonomy" id="5974"/>
    <lineage>
        <taxon>Eukaryota</taxon>
        <taxon>Sar</taxon>
        <taxon>Alveolata</taxon>
        <taxon>Ciliophora</taxon>
        <taxon>Intramacronucleata</taxon>
        <taxon>Spirotrichea</taxon>
        <taxon>Stichotrichia</taxon>
        <taxon>Sporadotrichida</taxon>
        <taxon>Halteriidae</taxon>
        <taxon>Halteria</taxon>
    </lineage>
</organism>
<proteinExistence type="predicted"/>
<evidence type="ECO:0000313" key="1">
    <source>
        <dbReference type="EMBL" id="TNV76378.1"/>
    </source>
</evidence>
<name>A0A8J8NKE7_HALGN</name>